<keyword evidence="2" id="KW-0150">Chloroplast</keyword>
<dbReference type="Proteomes" id="UP000747399">
    <property type="component" value="Unassembled WGS sequence"/>
</dbReference>
<keyword evidence="4" id="KW-0175">Coiled coil</keyword>
<comment type="subcellular location">
    <subcellularLocation>
        <location evidence="1">Plastid</location>
        <location evidence="1">Chloroplast</location>
    </subcellularLocation>
</comment>
<protein>
    <submittedName>
        <fullName evidence="5">Uncharacterized protein</fullName>
    </submittedName>
</protein>
<proteinExistence type="predicted"/>
<comment type="caution">
    <text evidence="5">The sequence shown here is derived from an EMBL/GenBank/DDBJ whole genome shotgun (WGS) entry which is preliminary data.</text>
</comment>
<dbReference type="GO" id="GO:0009507">
    <property type="term" value="C:chloroplast"/>
    <property type="evidence" value="ECO:0007669"/>
    <property type="project" value="UniProtKB-SubCell"/>
</dbReference>
<dbReference type="Pfam" id="PF04278">
    <property type="entry name" value="Tic22"/>
    <property type="match status" value="1"/>
</dbReference>
<dbReference type="PANTHER" id="PTHR33926">
    <property type="entry name" value="PROTEIN TIC 22, CHLOROPLASTIC"/>
    <property type="match status" value="1"/>
</dbReference>
<dbReference type="PANTHER" id="PTHR33926:SF4">
    <property type="entry name" value="PROTEIN TIC 22, CHLOROPLASTIC"/>
    <property type="match status" value="1"/>
</dbReference>
<dbReference type="GO" id="GO:0015031">
    <property type="term" value="P:protein transport"/>
    <property type="evidence" value="ECO:0007669"/>
    <property type="project" value="InterPro"/>
</dbReference>
<evidence type="ECO:0000256" key="3">
    <source>
        <dbReference type="ARBA" id="ARBA00022640"/>
    </source>
</evidence>
<dbReference type="Gene3D" id="3.40.1350.100">
    <property type="match status" value="1"/>
</dbReference>
<feature type="coiled-coil region" evidence="4">
    <location>
        <begin position="292"/>
        <end position="319"/>
    </location>
</feature>
<keyword evidence="3" id="KW-0934">Plastid</keyword>
<dbReference type="AlphaFoldDB" id="A0A8J4B9Z2"/>
<evidence type="ECO:0000256" key="1">
    <source>
        <dbReference type="ARBA" id="ARBA00004229"/>
    </source>
</evidence>
<reference evidence="5" key="1">
    <citation type="journal article" date="2021" name="Proc. Natl. Acad. Sci. U.S.A.">
        <title>Three genomes in the algal genus Volvox reveal the fate of a haploid sex-determining region after a transition to homothallism.</title>
        <authorList>
            <person name="Yamamoto K."/>
            <person name="Hamaji T."/>
            <person name="Kawai-Toyooka H."/>
            <person name="Matsuzaki R."/>
            <person name="Takahashi F."/>
            <person name="Nishimura Y."/>
            <person name="Kawachi M."/>
            <person name="Noguchi H."/>
            <person name="Minakuchi Y."/>
            <person name="Umen J.G."/>
            <person name="Toyoda A."/>
            <person name="Nozaki H."/>
        </authorList>
    </citation>
    <scope>NUCLEOTIDE SEQUENCE</scope>
    <source>
        <strain evidence="5">NIES-3780</strain>
    </source>
</reference>
<organism evidence="5 6">
    <name type="scientific">Volvox africanus</name>
    <dbReference type="NCBI Taxonomy" id="51714"/>
    <lineage>
        <taxon>Eukaryota</taxon>
        <taxon>Viridiplantae</taxon>
        <taxon>Chlorophyta</taxon>
        <taxon>core chlorophytes</taxon>
        <taxon>Chlorophyceae</taxon>
        <taxon>CS clade</taxon>
        <taxon>Chlamydomonadales</taxon>
        <taxon>Volvocaceae</taxon>
        <taxon>Volvox</taxon>
    </lineage>
</organism>
<dbReference type="InterPro" id="IPR007378">
    <property type="entry name" value="Tic22-like"/>
</dbReference>
<evidence type="ECO:0000313" key="6">
    <source>
        <dbReference type="Proteomes" id="UP000747399"/>
    </source>
</evidence>
<evidence type="ECO:0000313" key="5">
    <source>
        <dbReference type="EMBL" id="GIL57186.1"/>
    </source>
</evidence>
<name>A0A8J4B9Z2_9CHLO</name>
<dbReference type="EMBL" id="BNCO01000027">
    <property type="protein sequence ID" value="GIL57186.1"/>
    <property type="molecule type" value="Genomic_DNA"/>
</dbReference>
<keyword evidence="6" id="KW-1185">Reference proteome</keyword>
<evidence type="ECO:0000256" key="4">
    <source>
        <dbReference type="SAM" id="Coils"/>
    </source>
</evidence>
<accession>A0A8J4B9Z2</accession>
<sequence length="374" mass="41905">MERNEGPLQHLQRSLDLLGRELVSQWQQLPAQVERTFVPMRSGVSRWWEQIPIAQIIRNVQEAAMPSRRARDQGHWAPLLASITMGASAHRPQPVMDLAMAKEEVKARLAPVPVFTVANPKNEFVLVAGENNTQLGFFFFRKEDAEALIEKIREENPRLARDSKILRVTMDNVYEVFTTPREQTGLQGIHFRFMPDMKQVAHALELYKAAGVPTRQFIGVPVFQAEGLTVTTRDMQYVPLFLCKEDLDIAVQSAYAQRNAAQIKLYKDKADKYQADFDQIVTQLDVASGRERSGLESKLAKARAKLEAARDKVESVERAPLPKVEVGSFEEVVMRMTASSGNELAAWSQVMFVAPALLQEASKNGGSGTATAKK</sequence>
<evidence type="ECO:0000256" key="2">
    <source>
        <dbReference type="ARBA" id="ARBA00022528"/>
    </source>
</evidence>
<gene>
    <name evidence="5" type="ORF">Vafri_12485</name>
</gene>
<dbReference type="FunFam" id="3.40.1350.100:FF:000007">
    <property type="entry name" value="Protein TIC 22-like, chloroplastic"/>
    <property type="match status" value="1"/>
</dbReference>